<reference evidence="1 2" key="1">
    <citation type="submission" date="2021-05" db="EMBL/GenBank/DDBJ databases">
        <title>Aequorivita echinoideorum JCM 30378 genome.</title>
        <authorList>
            <person name="Zhang H."/>
            <person name="Li C."/>
        </authorList>
    </citation>
    <scope>NUCLEOTIDE SEQUENCE [LARGE SCALE GENOMIC DNA]</scope>
    <source>
        <strain evidence="1 2">JCM30378</strain>
    </source>
</reference>
<gene>
    <name evidence="1" type="ORF">KIV10_05605</name>
</gene>
<comment type="caution">
    <text evidence="1">The sequence shown here is derived from an EMBL/GenBank/DDBJ whole genome shotgun (WGS) entry which is preliminary data.</text>
</comment>
<sequence>MTHAPIIAYLENLNAKLVDFAENSFFRMDLAEITGAFRKGITFPAMCVESPEGDAENSTKNNSVLNRTCAFTIYKKPQQGNFIDQDEKIDDCEKIGLKIIARMRLDNAAPDSPLYNKFEVASVRWVKVGPIFNEGLYGYRFIFTIAGDEKLIVNPDDWSDIENVCS</sequence>
<dbReference type="Proteomes" id="UP001297092">
    <property type="component" value="Unassembled WGS sequence"/>
</dbReference>
<evidence type="ECO:0000313" key="2">
    <source>
        <dbReference type="Proteomes" id="UP001297092"/>
    </source>
</evidence>
<name>A0ABS5S374_9FLAO</name>
<evidence type="ECO:0000313" key="1">
    <source>
        <dbReference type="EMBL" id="MBT0607652.1"/>
    </source>
</evidence>
<organism evidence="1 2">
    <name type="scientific">Aequorivita echinoideorum</name>
    <dbReference type="NCBI Taxonomy" id="1549647"/>
    <lineage>
        <taxon>Bacteria</taxon>
        <taxon>Pseudomonadati</taxon>
        <taxon>Bacteroidota</taxon>
        <taxon>Flavobacteriia</taxon>
        <taxon>Flavobacteriales</taxon>
        <taxon>Flavobacteriaceae</taxon>
        <taxon>Aequorivita</taxon>
    </lineage>
</organism>
<dbReference type="RefSeq" id="WP_214112509.1">
    <property type="nucleotide sequence ID" value="NZ_JAHCTB010000002.1"/>
</dbReference>
<protein>
    <submittedName>
        <fullName evidence="1">Uncharacterized protein</fullName>
    </submittedName>
</protein>
<keyword evidence="2" id="KW-1185">Reference proteome</keyword>
<accession>A0ABS5S374</accession>
<proteinExistence type="predicted"/>
<dbReference type="EMBL" id="JAHCTB010000002">
    <property type="protein sequence ID" value="MBT0607652.1"/>
    <property type="molecule type" value="Genomic_DNA"/>
</dbReference>